<accession>A0ABT0YKP5</accession>
<protein>
    <submittedName>
        <fullName evidence="1">Signal peptide prediction</fullName>
    </submittedName>
</protein>
<reference evidence="1" key="1">
    <citation type="submission" date="2022-05" db="EMBL/GenBank/DDBJ databases">
        <title>Schlegelella sp. nov., isolated from mangrove soil.</title>
        <authorList>
            <person name="Liu Y."/>
            <person name="Ge X."/>
            <person name="Liu W."/>
        </authorList>
    </citation>
    <scope>NUCLEOTIDE SEQUENCE</scope>
    <source>
        <strain evidence="1">S2-27</strain>
    </source>
</reference>
<evidence type="ECO:0000313" key="1">
    <source>
        <dbReference type="EMBL" id="MCM5679228.1"/>
    </source>
</evidence>
<keyword evidence="2" id="KW-1185">Reference proteome</keyword>
<dbReference type="Proteomes" id="UP001165541">
    <property type="component" value="Unassembled WGS sequence"/>
</dbReference>
<evidence type="ECO:0000313" key="2">
    <source>
        <dbReference type="Proteomes" id="UP001165541"/>
    </source>
</evidence>
<proteinExistence type="predicted"/>
<organism evidence="1 2">
    <name type="scientific">Caldimonas mangrovi</name>
    <dbReference type="NCBI Taxonomy" id="2944811"/>
    <lineage>
        <taxon>Bacteria</taxon>
        <taxon>Pseudomonadati</taxon>
        <taxon>Pseudomonadota</taxon>
        <taxon>Betaproteobacteria</taxon>
        <taxon>Burkholderiales</taxon>
        <taxon>Sphaerotilaceae</taxon>
        <taxon>Caldimonas</taxon>
    </lineage>
</organism>
<comment type="caution">
    <text evidence="1">The sequence shown here is derived from an EMBL/GenBank/DDBJ whole genome shotgun (WGS) entry which is preliminary data.</text>
</comment>
<dbReference type="RefSeq" id="WP_251777427.1">
    <property type="nucleotide sequence ID" value="NZ_JAMKFE010000003.1"/>
</dbReference>
<sequence length="131" mass="14469">MTPAGFARYAWAAPSTALGLLLAAAFYAGGAHARVVQGALEVGGGRMGRLAGRLPPAVRFSALTLGHVILGLDRASLDACRRHEHVHVRQYERYGPFFLPLYAASSAWQWLRGRHPYLDNHFERQAFRETP</sequence>
<name>A0ABT0YKP5_9BURK</name>
<dbReference type="EMBL" id="JAMKFE010000003">
    <property type="protein sequence ID" value="MCM5679228.1"/>
    <property type="molecule type" value="Genomic_DNA"/>
</dbReference>
<gene>
    <name evidence="1" type="ORF">M8A51_06750</name>
</gene>